<dbReference type="PANTHER" id="PTHR32060:SF30">
    <property type="entry name" value="CARBOXY-TERMINAL PROCESSING PROTEASE CTPA"/>
    <property type="match status" value="1"/>
</dbReference>
<dbReference type="PROSITE" id="PS51257">
    <property type="entry name" value="PROKAR_LIPOPROTEIN"/>
    <property type="match status" value="1"/>
</dbReference>
<dbReference type="InterPro" id="IPR029045">
    <property type="entry name" value="ClpP/crotonase-like_dom_sf"/>
</dbReference>
<dbReference type="Gene3D" id="3.90.226.10">
    <property type="entry name" value="2-enoyl-CoA Hydratase, Chain A, domain 1"/>
    <property type="match status" value="1"/>
</dbReference>
<feature type="signal peptide" evidence="1">
    <location>
        <begin position="1"/>
        <end position="18"/>
    </location>
</feature>
<sequence length="482" mass="51082">MKKIILFSAAVLSLASCGGGGSDSAVVAPVSTLAASSTLQNLCAAPRPGSVDTQGTLDNEKAYLRSFTDETYLWYKEVPTTLNPADYATPAAYFDVLKTAAKTASGRLKDQFHWSVTQKEFDQQTSGITEDYGIQWAAQASAPPRKWIVASVVPASPAAQAGIRRGDLLTSVDGVDFVSGSDITTLNNGLFPSAIAPHSFGFTSQGIAVTATLTPATIDHVPVQNVKTVATPSGTVGYFSFDEHIAKSEPMLIDAINQLKAANVTDLVLDLRYNGGGLLYIASQLSYMIAGPTTTSGKTFEKLMYNDKLSSKNEIYPFYTITSGYAGPSGVALPTLGLKKVTILASYGTASASESIINSLRGVDVNVTLIGDATRGKPYGFVPQPNCGYVYYAIQFAGVNDKGYGDYADGFLPTCSMPDDFTHQLGDPAENRFAAALSYRTSGVCPPVPTAVASLNGGGLNLNYQLVRSQLKEMRTLKKPQP</sequence>
<dbReference type="RefSeq" id="WP_390327753.1">
    <property type="nucleotide sequence ID" value="NZ_JBHRTP010000031.1"/>
</dbReference>
<evidence type="ECO:0000259" key="2">
    <source>
        <dbReference type="PROSITE" id="PS50106"/>
    </source>
</evidence>
<dbReference type="InterPro" id="IPR041613">
    <property type="entry name" value="Pept_S41_N"/>
</dbReference>
<dbReference type="InterPro" id="IPR005151">
    <property type="entry name" value="Tail-specific_protease"/>
</dbReference>
<keyword evidence="1" id="KW-0732">Signal</keyword>
<dbReference type="Proteomes" id="UP001595530">
    <property type="component" value="Unassembled WGS sequence"/>
</dbReference>
<dbReference type="EMBL" id="JBHRTP010000031">
    <property type="protein sequence ID" value="MFC3108429.1"/>
    <property type="molecule type" value="Genomic_DNA"/>
</dbReference>
<evidence type="ECO:0000313" key="3">
    <source>
        <dbReference type="EMBL" id="MFC3108429.1"/>
    </source>
</evidence>
<feature type="domain" description="PDZ" evidence="2">
    <location>
        <begin position="118"/>
        <end position="180"/>
    </location>
</feature>
<reference evidence="4" key="1">
    <citation type="journal article" date="2019" name="Int. J. Syst. Evol. Microbiol.">
        <title>The Global Catalogue of Microorganisms (GCM) 10K type strain sequencing project: providing services to taxonomists for standard genome sequencing and annotation.</title>
        <authorList>
            <consortium name="The Broad Institute Genomics Platform"/>
            <consortium name="The Broad Institute Genome Sequencing Center for Infectious Disease"/>
            <person name="Wu L."/>
            <person name="Ma J."/>
        </authorList>
    </citation>
    <scope>NUCLEOTIDE SEQUENCE [LARGE SCALE GENOMIC DNA]</scope>
    <source>
        <strain evidence="4">KCTC 42986</strain>
    </source>
</reference>
<evidence type="ECO:0000313" key="4">
    <source>
        <dbReference type="Proteomes" id="UP001595530"/>
    </source>
</evidence>
<dbReference type="InterPro" id="IPR041489">
    <property type="entry name" value="PDZ_6"/>
</dbReference>
<dbReference type="Gene3D" id="2.30.42.10">
    <property type="match status" value="1"/>
</dbReference>
<dbReference type="PANTHER" id="PTHR32060">
    <property type="entry name" value="TAIL-SPECIFIC PROTEASE"/>
    <property type="match status" value="1"/>
</dbReference>
<dbReference type="Gene3D" id="3.30.750.170">
    <property type="match status" value="1"/>
</dbReference>
<evidence type="ECO:0000256" key="1">
    <source>
        <dbReference type="SAM" id="SignalP"/>
    </source>
</evidence>
<dbReference type="PROSITE" id="PS50106">
    <property type="entry name" value="PDZ"/>
    <property type="match status" value="1"/>
</dbReference>
<dbReference type="SUPFAM" id="SSF50156">
    <property type="entry name" value="PDZ domain-like"/>
    <property type="match status" value="1"/>
</dbReference>
<dbReference type="CDD" id="cd07561">
    <property type="entry name" value="Peptidase_S41_CPP_like"/>
    <property type="match status" value="1"/>
</dbReference>
<proteinExistence type="predicted"/>
<dbReference type="SUPFAM" id="SSF52096">
    <property type="entry name" value="ClpP/crotonase"/>
    <property type="match status" value="1"/>
</dbReference>
<protein>
    <submittedName>
        <fullName evidence="3">S41 family peptidase</fullName>
    </submittedName>
</protein>
<dbReference type="Pfam" id="PF18294">
    <property type="entry name" value="Pept_S41_N"/>
    <property type="match status" value="1"/>
</dbReference>
<accession>A0ABV7F093</accession>
<name>A0ABV7F093_9BURK</name>
<comment type="caution">
    <text evidence="3">The sequence shown here is derived from an EMBL/GenBank/DDBJ whole genome shotgun (WGS) entry which is preliminary data.</text>
</comment>
<gene>
    <name evidence="3" type="ORF">ACFOFO_10720</name>
</gene>
<keyword evidence="4" id="KW-1185">Reference proteome</keyword>
<dbReference type="InterPro" id="IPR036034">
    <property type="entry name" value="PDZ_sf"/>
</dbReference>
<dbReference type="Pfam" id="PF17820">
    <property type="entry name" value="PDZ_6"/>
    <property type="match status" value="1"/>
</dbReference>
<dbReference type="InterPro" id="IPR001478">
    <property type="entry name" value="PDZ"/>
</dbReference>
<feature type="chain" id="PRO_5047499445" evidence="1">
    <location>
        <begin position="19"/>
        <end position="482"/>
    </location>
</feature>
<organism evidence="3 4">
    <name type="scientific">Undibacterium arcticum</name>
    <dbReference type="NCBI Taxonomy" id="1762892"/>
    <lineage>
        <taxon>Bacteria</taxon>
        <taxon>Pseudomonadati</taxon>
        <taxon>Pseudomonadota</taxon>
        <taxon>Betaproteobacteria</taxon>
        <taxon>Burkholderiales</taxon>
        <taxon>Oxalobacteraceae</taxon>
        <taxon>Undibacterium</taxon>
    </lineage>
</organism>
<dbReference type="Pfam" id="PF03572">
    <property type="entry name" value="Peptidase_S41"/>
    <property type="match status" value="1"/>
</dbReference>
<dbReference type="SMART" id="SM00245">
    <property type="entry name" value="TSPc"/>
    <property type="match status" value="1"/>
</dbReference>